<comment type="caution">
    <text evidence="2">The sequence shown here is derived from an EMBL/GenBank/DDBJ whole genome shotgun (WGS) entry which is preliminary data.</text>
</comment>
<reference evidence="2 3" key="1">
    <citation type="submission" date="2016-10" db="EMBL/GenBank/DDBJ databases">
        <title>Alkaliphiles isolated from bioreactors.</title>
        <authorList>
            <person name="Salah Z."/>
            <person name="Rout S.P."/>
            <person name="Humphreys P.N."/>
        </authorList>
    </citation>
    <scope>NUCLEOTIDE SEQUENCE [LARGE SCALE GENOMIC DNA]</scope>
    <source>
        <strain evidence="2 3">ZS02</strain>
    </source>
</reference>
<dbReference type="InterPro" id="IPR044992">
    <property type="entry name" value="ChyE-like"/>
</dbReference>
<dbReference type="InterPro" id="IPR029062">
    <property type="entry name" value="Class_I_gatase-like"/>
</dbReference>
<keyword evidence="2" id="KW-0315">Glutamine amidotransferase</keyword>
<dbReference type="RefSeq" id="WP_076097260.1">
    <property type="nucleotide sequence ID" value="NZ_MTHD01000007.1"/>
</dbReference>
<feature type="domain" description="Glutamine amidotransferase" evidence="1">
    <location>
        <begin position="31"/>
        <end position="180"/>
    </location>
</feature>
<evidence type="ECO:0000259" key="1">
    <source>
        <dbReference type="Pfam" id="PF00117"/>
    </source>
</evidence>
<dbReference type="STRING" id="418702.BJN45_16525"/>
<keyword evidence="2" id="KW-0808">Transferase</keyword>
<dbReference type="PROSITE" id="PS51273">
    <property type="entry name" value="GATASE_TYPE_1"/>
    <property type="match status" value="1"/>
</dbReference>
<dbReference type="InterPro" id="IPR017926">
    <property type="entry name" value="GATASE"/>
</dbReference>
<dbReference type="GO" id="GO:0005829">
    <property type="term" value="C:cytosol"/>
    <property type="evidence" value="ECO:0007669"/>
    <property type="project" value="TreeGrafter"/>
</dbReference>
<dbReference type="Proteomes" id="UP000187526">
    <property type="component" value="Unassembled WGS sequence"/>
</dbReference>
<dbReference type="CDD" id="cd01741">
    <property type="entry name" value="GATase1_1"/>
    <property type="match status" value="1"/>
</dbReference>
<accession>A0A1R1HZ92</accession>
<sequence>MKPVAIFRHSPTEGPGYFAIFLEQQGIPWTLIAIDEGQAAPATAADYSGLCFMGGPMSVNDPLPWIDPVCALIRDATGRGIPVIGHCLGGQLISKALGGQVTKNPVKEIGWGKALAEDHEIARHWLGELAGKAGTVFQWHGETFSIPPGATRLFANGYCANQMYVLGPNLGMQCHVEMTPEMIATWCEQWADEALSVADQPSAQTPEQMLGELGERLPVMRQLSEQLYSVWIGGLQR</sequence>
<dbReference type="Gene3D" id="3.40.50.880">
    <property type="match status" value="1"/>
</dbReference>
<dbReference type="AlphaFoldDB" id="A0A1R1HZ92"/>
<dbReference type="PANTHER" id="PTHR42695:SF5">
    <property type="entry name" value="GLUTAMINE AMIDOTRANSFERASE YLR126C-RELATED"/>
    <property type="match status" value="1"/>
</dbReference>
<dbReference type="OrthoDB" id="9813383at2"/>
<keyword evidence="3" id="KW-1185">Reference proteome</keyword>
<dbReference type="GO" id="GO:0016740">
    <property type="term" value="F:transferase activity"/>
    <property type="evidence" value="ECO:0007669"/>
    <property type="project" value="UniProtKB-KW"/>
</dbReference>
<dbReference type="SUPFAM" id="SSF52317">
    <property type="entry name" value="Class I glutamine amidotransferase-like"/>
    <property type="match status" value="1"/>
</dbReference>
<evidence type="ECO:0000313" key="2">
    <source>
        <dbReference type="EMBL" id="OMG51827.1"/>
    </source>
</evidence>
<proteinExistence type="predicted"/>
<evidence type="ECO:0000313" key="3">
    <source>
        <dbReference type="Proteomes" id="UP000187526"/>
    </source>
</evidence>
<dbReference type="Pfam" id="PF00117">
    <property type="entry name" value="GATase"/>
    <property type="match status" value="1"/>
</dbReference>
<gene>
    <name evidence="2" type="ORF">BJN45_16525</name>
</gene>
<dbReference type="EMBL" id="MTHD01000007">
    <property type="protein sequence ID" value="OMG51827.1"/>
    <property type="molecule type" value="Genomic_DNA"/>
</dbReference>
<name>A0A1R1HZ92_9RHOO</name>
<protein>
    <submittedName>
        <fullName evidence="2">Glutamine amidotransferase</fullName>
    </submittedName>
</protein>
<organism evidence="2 3">
    <name type="scientific">Azonexus hydrophilus</name>
    <dbReference type="NCBI Taxonomy" id="418702"/>
    <lineage>
        <taxon>Bacteria</taxon>
        <taxon>Pseudomonadati</taxon>
        <taxon>Pseudomonadota</taxon>
        <taxon>Betaproteobacteria</taxon>
        <taxon>Rhodocyclales</taxon>
        <taxon>Azonexaceae</taxon>
        <taxon>Azonexus</taxon>
    </lineage>
</organism>
<dbReference type="PANTHER" id="PTHR42695">
    <property type="entry name" value="GLUTAMINE AMIDOTRANSFERASE YLR126C-RELATED"/>
    <property type="match status" value="1"/>
</dbReference>